<reference evidence="4" key="1">
    <citation type="submission" date="2016-06" db="UniProtKB">
        <authorList>
            <consortium name="WormBaseParasite"/>
        </authorList>
    </citation>
    <scope>IDENTIFICATION</scope>
</reference>
<dbReference type="EMBL" id="UYWY01020944">
    <property type="protein sequence ID" value="VDM42989.1"/>
    <property type="molecule type" value="Genomic_DNA"/>
</dbReference>
<reference evidence="2 3" key="2">
    <citation type="submission" date="2018-11" db="EMBL/GenBank/DDBJ databases">
        <authorList>
            <consortium name="Pathogen Informatics"/>
        </authorList>
    </citation>
    <scope>NUCLEOTIDE SEQUENCE [LARGE SCALE GENOMIC DNA]</scope>
</reference>
<organism evidence="3 4">
    <name type="scientific">Toxocara canis</name>
    <name type="common">Canine roundworm</name>
    <dbReference type="NCBI Taxonomy" id="6265"/>
    <lineage>
        <taxon>Eukaryota</taxon>
        <taxon>Metazoa</taxon>
        <taxon>Ecdysozoa</taxon>
        <taxon>Nematoda</taxon>
        <taxon>Chromadorea</taxon>
        <taxon>Rhabditida</taxon>
        <taxon>Spirurina</taxon>
        <taxon>Ascaridomorpha</taxon>
        <taxon>Ascaridoidea</taxon>
        <taxon>Toxocaridae</taxon>
        <taxon>Toxocara</taxon>
    </lineage>
</organism>
<dbReference type="AlphaFoldDB" id="A0A183UT48"/>
<evidence type="ECO:0000259" key="1">
    <source>
        <dbReference type="Pfam" id="PF06394"/>
    </source>
</evidence>
<gene>
    <name evidence="2" type="ORF">TCNE_LOCUS11668</name>
</gene>
<evidence type="ECO:0000313" key="2">
    <source>
        <dbReference type="EMBL" id="VDM42989.1"/>
    </source>
</evidence>
<evidence type="ECO:0000313" key="4">
    <source>
        <dbReference type="WBParaSite" id="TCNE_0001166801-mRNA-1"/>
    </source>
</evidence>
<proteinExistence type="predicted"/>
<dbReference type="WBParaSite" id="TCNE_0001166801-mRNA-1">
    <property type="protein sequence ID" value="TCNE_0001166801-mRNA-1"/>
    <property type="gene ID" value="TCNE_0001166801"/>
</dbReference>
<sequence>MNSLSAWDSAWENNLQLNENIGEDIRPSSSFGFRIYDDEFGRNCTVEQCNLTLKKQSHAHHRIASGFGIGAVLCAPASINMVPFPIPSYGWGNGDGGVNDYNDGIFPNAFNTSGFPLGSRVTWFDIYQFSANCSVQNGTLFIDGISKGPLTPQQQEELQRFLEQTTIWNQAFMKSIMQQIAQGLGGIFGQESTMQLFQPNTEQSNTQLALEPTVPSQAAQTLPPFPELPSFCKAT</sequence>
<protein>
    <submittedName>
        <fullName evidence="4">Pepsin-I3 domain-containing protein</fullName>
    </submittedName>
</protein>
<feature type="domain" description="Pepsin inhibitor-3-like repeated" evidence="1">
    <location>
        <begin position="130"/>
        <end position="184"/>
    </location>
</feature>
<dbReference type="InterPro" id="IPR010480">
    <property type="entry name" value="Pepsin-I3"/>
</dbReference>
<accession>A0A183UT48</accession>
<dbReference type="InterPro" id="IPR038412">
    <property type="entry name" value="Pepsin-I3_sf"/>
</dbReference>
<dbReference type="Pfam" id="PF06394">
    <property type="entry name" value="Pepsin-I3"/>
    <property type="match status" value="1"/>
</dbReference>
<dbReference type="Proteomes" id="UP000050794">
    <property type="component" value="Unassembled WGS sequence"/>
</dbReference>
<evidence type="ECO:0000313" key="3">
    <source>
        <dbReference type="Proteomes" id="UP000050794"/>
    </source>
</evidence>
<dbReference type="Gene3D" id="3.30.1120.50">
    <property type="entry name" value="Pepsin inhibitor-3"/>
    <property type="match status" value="1"/>
</dbReference>
<name>A0A183UT48_TOXCA</name>
<keyword evidence="3" id="KW-1185">Reference proteome</keyword>